<sequence>TIRYASNKSAVAAKMNNYQLRPRRGRTYNNYMQPDIMFEIFSRLPIEAIVTCKCVCKTWRGLIEDPYFIERHRHLALYQAPRALIRPRIPDMNVGQISTSNIGDNRLYLVDCEAHKAKPLHVAPALDMLGRELEVMSTCDGLLCIASDHRQAPVYVYNPVMDRLVKLPSTGMKRKLLCHEVGLIFHESSGSYKVVRGYRFKIKAQEYYRFEMITLGEAAWTELTPPSLIYECHFGRPLQWHGAIHWKIQPARITNSRQSIMSFDIDKEAFQIVYFRDNPPQHNRLQMFVLDDDLVLLDSHNSSLKIWRVEGDVIGGYSIHQYTLMQSYMQWGGHFRCRWISETGRDGTYMLHTTYCPSTKCHIRSNLVNFSHKTGSYTQLNLSRMPEHFSAMAFKPTLVCPVRARVNAPRSFDSQL</sequence>
<dbReference type="Proteomes" id="UP000594263">
    <property type="component" value="Unplaced"/>
</dbReference>
<dbReference type="Pfam" id="PF00646">
    <property type="entry name" value="F-box"/>
    <property type="match status" value="1"/>
</dbReference>
<protein>
    <recommendedName>
        <fullName evidence="1">F-box domain-containing protein</fullName>
    </recommendedName>
</protein>
<dbReference type="Gene3D" id="1.20.1280.50">
    <property type="match status" value="1"/>
</dbReference>
<dbReference type="OMA" id="NGAFHWK"/>
<proteinExistence type="predicted"/>
<dbReference type="PANTHER" id="PTHR31672:SF13">
    <property type="entry name" value="F-BOX PROTEIN CPR30-LIKE"/>
    <property type="match status" value="1"/>
</dbReference>
<dbReference type="InterPro" id="IPR017451">
    <property type="entry name" value="F-box-assoc_interact_dom"/>
</dbReference>
<accession>A0A7N0ZW75</accession>
<dbReference type="EnsemblPlants" id="Kaladp0045s0102.1.v1.1">
    <property type="protein sequence ID" value="Kaladp0045s0102.1.v1.1"/>
    <property type="gene ID" value="Kaladp0045s0102.v1.1"/>
</dbReference>
<dbReference type="SUPFAM" id="SSF81383">
    <property type="entry name" value="F-box domain"/>
    <property type="match status" value="1"/>
</dbReference>
<dbReference type="Gramene" id="Kaladp0045s0102.1.v1.1">
    <property type="protein sequence ID" value="Kaladp0045s0102.1.v1.1"/>
    <property type="gene ID" value="Kaladp0045s0102.v1.1"/>
</dbReference>
<evidence type="ECO:0000313" key="3">
    <source>
        <dbReference type="Proteomes" id="UP000594263"/>
    </source>
</evidence>
<keyword evidence="3" id="KW-1185">Reference proteome</keyword>
<feature type="domain" description="F-box" evidence="1">
    <location>
        <begin position="32"/>
        <end position="72"/>
    </location>
</feature>
<dbReference type="PANTHER" id="PTHR31672">
    <property type="entry name" value="BNACNNG10540D PROTEIN"/>
    <property type="match status" value="1"/>
</dbReference>
<dbReference type="AlphaFoldDB" id="A0A7N0ZW75"/>
<evidence type="ECO:0000259" key="1">
    <source>
        <dbReference type="SMART" id="SM00256"/>
    </source>
</evidence>
<dbReference type="InterPro" id="IPR050796">
    <property type="entry name" value="SCF_F-box_component"/>
</dbReference>
<dbReference type="InterPro" id="IPR036047">
    <property type="entry name" value="F-box-like_dom_sf"/>
</dbReference>
<organism evidence="2 3">
    <name type="scientific">Kalanchoe fedtschenkoi</name>
    <name type="common">Lavender scallops</name>
    <name type="synonym">South American air plant</name>
    <dbReference type="NCBI Taxonomy" id="63787"/>
    <lineage>
        <taxon>Eukaryota</taxon>
        <taxon>Viridiplantae</taxon>
        <taxon>Streptophyta</taxon>
        <taxon>Embryophyta</taxon>
        <taxon>Tracheophyta</taxon>
        <taxon>Spermatophyta</taxon>
        <taxon>Magnoliopsida</taxon>
        <taxon>eudicotyledons</taxon>
        <taxon>Gunneridae</taxon>
        <taxon>Pentapetalae</taxon>
        <taxon>Saxifragales</taxon>
        <taxon>Crassulaceae</taxon>
        <taxon>Kalanchoe</taxon>
    </lineage>
</organism>
<dbReference type="CDD" id="cd22157">
    <property type="entry name" value="F-box_AtFBW1-like"/>
    <property type="match status" value="1"/>
</dbReference>
<dbReference type="SMART" id="SM00256">
    <property type="entry name" value="FBOX"/>
    <property type="match status" value="1"/>
</dbReference>
<dbReference type="InterPro" id="IPR006527">
    <property type="entry name" value="F-box-assoc_dom_typ1"/>
</dbReference>
<reference evidence="2" key="1">
    <citation type="submission" date="2021-01" db="UniProtKB">
        <authorList>
            <consortium name="EnsemblPlants"/>
        </authorList>
    </citation>
    <scope>IDENTIFICATION</scope>
</reference>
<evidence type="ECO:0000313" key="2">
    <source>
        <dbReference type="EnsemblPlants" id="Kaladp0045s0102.1.v1.1"/>
    </source>
</evidence>
<name>A0A7N0ZW75_KALFE</name>
<dbReference type="InterPro" id="IPR001810">
    <property type="entry name" value="F-box_dom"/>
</dbReference>
<dbReference type="NCBIfam" id="TIGR01640">
    <property type="entry name" value="F_box_assoc_1"/>
    <property type="match status" value="1"/>
</dbReference>
<dbReference type="Pfam" id="PF07734">
    <property type="entry name" value="FBA_1"/>
    <property type="match status" value="1"/>
</dbReference>